<feature type="transmembrane region" description="Helical" evidence="2">
    <location>
        <begin position="294"/>
        <end position="316"/>
    </location>
</feature>
<name>A0AA37V8H7_9BACT</name>
<dbReference type="AlphaFoldDB" id="A0AA37V8H7"/>
<feature type="transmembrane region" description="Helical" evidence="2">
    <location>
        <begin position="6"/>
        <end position="27"/>
    </location>
</feature>
<keyword evidence="2" id="KW-0812">Transmembrane</keyword>
<evidence type="ECO:0000256" key="2">
    <source>
        <dbReference type="SAM" id="Phobius"/>
    </source>
</evidence>
<accession>A0AA37V8H7</accession>
<keyword evidence="2" id="KW-0472">Membrane</keyword>
<feature type="compositionally biased region" description="Basic and acidic residues" evidence="1">
    <location>
        <begin position="405"/>
        <end position="417"/>
    </location>
</feature>
<dbReference type="Proteomes" id="UP001161325">
    <property type="component" value="Unassembled WGS sequence"/>
</dbReference>
<keyword evidence="4" id="KW-1185">Reference proteome</keyword>
<feature type="transmembrane region" description="Helical" evidence="2">
    <location>
        <begin position="191"/>
        <end position="215"/>
    </location>
</feature>
<organism evidence="3 4">
    <name type="scientific">Roseisolibacter agri</name>
    <dbReference type="NCBI Taxonomy" id="2014610"/>
    <lineage>
        <taxon>Bacteria</taxon>
        <taxon>Pseudomonadati</taxon>
        <taxon>Gemmatimonadota</taxon>
        <taxon>Gemmatimonadia</taxon>
        <taxon>Gemmatimonadales</taxon>
        <taxon>Gemmatimonadaceae</taxon>
        <taxon>Roseisolibacter</taxon>
    </lineage>
</organism>
<feature type="compositionally biased region" description="Low complexity" evidence="1">
    <location>
        <begin position="357"/>
        <end position="371"/>
    </location>
</feature>
<keyword evidence="2" id="KW-1133">Transmembrane helix</keyword>
<sequence>MFGSKILDVAVGLILVFFLVSVICSTIREGLEAWLKSRAAFLEQGIRELLHDEQAVGLARSVYTHPLIYSLYAGRYTPGASRHRPFALARGTGLPSYIPSRNFALALMDLAARGPVTQQGSGASSASPVLSLAEVRANVVNLENAYVQRVLLTAIDTAQGDLDRAVANLAAWFDSGMDRVSGAYKRGTQNVVLVIALIVTVGLNINTITIADYLYRNDEARAALVARAEAAARDSSLLKGGDSTRYLRARAALDSLQLPIGWDIGWGAPRPTPRATARAVWADIMSPDQWWNDLFAPIVGLLITAFAASLGAPFWFDVLNKVMVIRSTVKPREKSPEEGSEDRQSAADRERIAAQRVGAQAPPVGAGVATPAAPPAPVAEQPAPVAEQPPAPEEELDFDGCNVLTRDRRTDEAHTADEELPESTGGVA</sequence>
<protein>
    <submittedName>
        <fullName evidence="3">Uncharacterized protein</fullName>
    </submittedName>
</protein>
<evidence type="ECO:0000313" key="4">
    <source>
        <dbReference type="Proteomes" id="UP001161325"/>
    </source>
</evidence>
<feature type="compositionally biased region" description="Basic and acidic residues" evidence="1">
    <location>
        <begin position="330"/>
        <end position="353"/>
    </location>
</feature>
<evidence type="ECO:0000256" key="1">
    <source>
        <dbReference type="SAM" id="MobiDB-lite"/>
    </source>
</evidence>
<comment type="caution">
    <text evidence="3">The sequence shown here is derived from an EMBL/GenBank/DDBJ whole genome shotgun (WGS) entry which is preliminary data.</text>
</comment>
<proteinExistence type="predicted"/>
<reference evidence="3" key="1">
    <citation type="submission" date="2022-08" db="EMBL/GenBank/DDBJ databases">
        <title>Draft genome sequencing of Roseisolibacter agri AW1220.</title>
        <authorList>
            <person name="Tobiishi Y."/>
            <person name="Tonouchi A."/>
        </authorList>
    </citation>
    <scope>NUCLEOTIDE SEQUENCE</scope>
    <source>
        <strain evidence="3">AW1220</strain>
    </source>
</reference>
<feature type="region of interest" description="Disordered" evidence="1">
    <location>
        <begin position="329"/>
        <end position="428"/>
    </location>
</feature>
<dbReference type="EMBL" id="BRXS01000007">
    <property type="protein sequence ID" value="GLC27791.1"/>
    <property type="molecule type" value="Genomic_DNA"/>
</dbReference>
<feature type="compositionally biased region" description="Low complexity" evidence="1">
    <location>
        <begin position="378"/>
        <end position="388"/>
    </location>
</feature>
<evidence type="ECO:0000313" key="3">
    <source>
        <dbReference type="EMBL" id="GLC27791.1"/>
    </source>
</evidence>
<gene>
    <name evidence="3" type="ORF">rosag_43040</name>
</gene>